<comment type="function">
    <text evidence="6">Catalyzes the 2'-O-methylation of the ribose of cytidine 1402 (C1402) in 16S rRNA.</text>
</comment>
<accession>A0A9D2IHA4</accession>
<evidence type="ECO:0000313" key="8">
    <source>
        <dbReference type="EMBL" id="HIZ08323.1"/>
    </source>
</evidence>
<organism evidence="8 9">
    <name type="scientific">Candidatus Eubacterium avistercoris</name>
    <dbReference type="NCBI Taxonomy" id="2838567"/>
    <lineage>
        <taxon>Bacteria</taxon>
        <taxon>Bacillati</taxon>
        <taxon>Bacillota</taxon>
        <taxon>Clostridia</taxon>
        <taxon>Eubacteriales</taxon>
        <taxon>Eubacteriaceae</taxon>
        <taxon>Eubacterium</taxon>
    </lineage>
</organism>
<dbReference type="GO" id="GO:0005737">
    <property type="term" value="C:cytoplasm"/>
    <property type="evidence" value="ECO:0007669"/>
    <property type="project" value="UniProtKB-SubCell"/>
</dbReference>
<keyword evidence="2 6" id="KW-0698">rRNA processing</keyword>
<dbReference type="HAMAP" id="MF_01877">
    <property type="entry name" value="16SrRNA_methyltr_I"/>
    <property type="match status" value="1"/>
</dbReference>
<reference evidence="8" key="2">
    <citation type="submission" date="2021-04" db="EMBL/GenBank/DDBJ databases">
        <authorList>
            <person name="Gilroy R."/>
        </authorList>
    </citation>
    <scope>NUCLEOTIDE SEQUENCE</scope>
    <source>
        <strain evidence="8">CHK192-9172</strain>
    </source>
</reference>
<keyword evidence="5 6" id="KW-0949">S-adenosyl-L-methionine</keyword>
<proteinExistence type="inferred from homology"/>
<dbReference type="SUPFAM" id="SSF53790">
    <property type="entry name" value="Tetrapyrrole methylase"/>
    <property type="match status" value="1"/>
</dbReference>
<evidence type="ECO:0000313" key="9">
    <source>
        <dbReference type="Proteomes" id="UP000824024"/>
    </source>
</evidence>
<keyword evidence="4 6" id="KW-0808">Transferase</keyword>
<dbReference type="InterPro" id="IPR000878">
    <property type="entry name" value="4pyrrol_Mease"/>
</dbReference>
<comment type="similarity">
    <text evidence="6">Belongs to the methyltransferase superfamily. RsmI family.</text>
</comment>
<keyword evidence="1 6" id="KW-0963">Cytoplasm</keyword>
<dbReference type="NCBIfam" id="TIGR00096">
    <property type="entry name" value="16S rRNA (cytidine(1402)-2'-O)-methyltransferase"/>
    <property type="match status" value="1"/>
</dbReference>
<dbReference type="Gene3D" id="3.30.950.10">
    <property type="entry name" value="Methyltransferase, Cobalt-precorrin-4 Transmethylase, Domain 2"/>
    <property type="match status" value="1"/>
</dbReference>
<dbReference type="InterPro" id="IPR008189">
    <property type="entry name" value="rRNA_ssu_MeTfrase_I"/>
</dbReference>
<dbReference type="GO" id="GO:0070677">
    <property type="term" value="F:rRNA (cytosine-2'-O-)-methyltransferase activity"/>
    <property type="evidence" value="ECO:0007669"/>
    <property type="project" value="UniProtKB-UniRule"/>
</dbReference>
<name>A0A9D2IHA4_9FIRM</name>
<comment type="caution">
    <text evidence="8">The sequence shown here is derived from an EMBL/GenBank/DDBJ whole genome shotgun (WGS) entry which is preliminary data.</text>
</comment>
<dbReference type="InterPro" id="IPR014777">
    <property type="entry name" value="4pyrrole_Mease_sub1"/>
</dbReference>
<sequence length="294" mass="33371">MQGRLYLCATPIGNLEDITLRVLRVLKEADLIAAEDTRNTIHLLNHFDIHTPLTSYHEYNKIEKALQLAEKIKGGANVALVTDAGTPGISDPGEELVKICCEQGIEVTSLPGAAACVTALTLSGLPTRRFCFEAFLPREKKDRQRILEELKTETRTILLYEAPHHLLRTLEELQDVLGDRKMALCRELTKKYETVLRMKISQVLDYYREHPVRGECVLVIEGSSPQELEKEKQQSWESVPLEQHMEIYTSQGISRKEAMKLVARDRGVGKRVIYQQLLQDDRQPDGNNQEDIPG</sequence>
<dbReference type="AlphaFoldDB" id="A0A9D2IHA4"/>
<reference evidence="8" key="1">
    <citation type="journal article" date="2021" name="PeerJ">
        <title>Extensive microbial diversity within the chicken gut microbiome revealed by metagenomics and culture.</title>
        <authorList>
            <person name="Gilroy R."/>
            <person name="Ravi A."/>
            <person name="Getino M."/>
            <person name="Pursley I."/>
            <person name="Horton D.L."/>
            <person name="Alikhan N.F."/>
            <person name="Baker D."/>
            <person name="Gharbi K."/>
            <person name="Hall N."/>
            <person name="Watson M."/>
            <person name="Adriaenssens E.M."/>
            <person name="Foster-Nyarko E."/>
            <person name="Jarju S."/>
            <person name="Secka A."/>
            <person name="Antonio M."/>
            <person name="Oren A."/>
            <person name="Chaudhuri R.R."/>
            <person name="La Ragione R."/>
            <person name="Hildebrand F."/>
            <person name="Pallen M.J."/>
        </authorList>
    </citation>
    <scope>NUCLEOTIDE SEQUENCE</scope>
    <source>
        <strain evidence="8">CHK192-9172</strain>
    </source>
</reference>
<dbReference type="InterPro" id="IPR014776">
    <property type="entry name" value="4pyrrole_Mease_sub2"/>
</dbReference>
<dbReference type="EC" id="2.1.1.198" evidence="6"/>
<evidence type="ECO:0000256" key="2">
    <source>
        <dbReference type="ARBA" id="ARBA00022552"/>
    </source>
</evidence>
<dbReference type="PIRSF" id="PIRSF005917">
    <property type="entry name" value="MTase_YraL"/>
    <property type="match status" value="1"/>
</dbReference>
<dbReference type="FunFam" id="3.30.950.10:FF:000002">
    <property type="entry name" value="Ribosomal RNA small subunit methyltransferase I"/>
    <property type="match status" value="1"/>
</dbReference>
<evidence type="ECO:0000256" key="5">
    <source>
        <dbReference type="ARBA" id="ARBA00022691"/>
    </source>
</evidence>
<dbReference type="EMBL" id="DXCH01000280">
    <property type="protein sequence ID" value="HIZ08323.1"/>
    <property type="molecule type" value="Genomic_DNA"/>
</dbReference>
<evidence type="ECO:0000256" key="1">
    <source>
        <dbReference type="ARBA" id="ARBA00022490"/>
    </source>
</evidence>
<evidence type="ECO:0000259" key="7">
    <source>
        <dbReference type="Pfam" id="PF00590"/>
    </source>
</evidence>
<dbReference type="Gene3D" id="3.40.1010.10">
    <property type="entry name" value="Cobalt-precorrin-4 Transmethylase, Domain 1"/>
    <property type="match status" value="1"/>
</dbReference>
<feature type="domain" description="Tetrapyrrole methylase" evidence="7">
    <location>
        <begin position="4"/>
        <end position="203"/>
    </location>
</feature>
<comment type="catalytic activity">
    <reaction evidence="6">
        <text>cytidine(1402) in 16S rRNA + S-adenosyl-L-methionine = 2'-O-methylcytidine(1402) in 16S rRNA + S-adenosyl-L-homocysteine + H(+)</text>
        <dbReference type="Rhea" id="RHEA:42924"/>
        <dbReference type="Rhea" id="RHEA-COMP:10285"/>
        <dbReference type="Rhea" id="RHEA-COMP:10286"/>
        <dbReference type="ChEBI" id="CHEBI:15378"/>
        <dbReference type="ChEBI" id="CHEBI:57856"/>
        <dbReference type="ChEBI" id="CHEBI:59789"/>
        <dbReference type="ChEBI" id="CHEBI:74495"/>
        <dbReference type="ChEBI" id="CHEBI:82748"/>
        <dbReference type="EC" id="2.1.1.198"/>
    </reaction>
</comment>
<gene>
    <name evidence="6 8" type="primary">rsmI</name>
    <name evidence="8" type="ORF">IAA08_10375</name>
</gene>
<dbReference type="Pfam" id="PF00590">
    <property type="entry name" value="TP_methylase"/>
    <property type="match status" value="1"/>
</dbReference>
<dbReference type="PANTHER" id="PTHR46111">
    <property type="entry name" value="RIBOSOMAL RNA SMALL SUBUNIT METHYLTRANSFERASE I"/>
    <property type="match status" value="1"/>
</dbReference>
<dbReference type="Proteomes" id="UP000824024">
    <property type="component" value="Unassembled WGS sequence"/>
</dbReference>
<keyword evidence="3 6" id="KW-0489">Methyltransferase</keyword>
<dbReference type="CDD" id="cd11648">
    <property type="entry name" value="RsmI"/>
    <property type="match status" value="1"/>
</dbReference>
<comment type="subcellular location">
    <subcellularLocation>
        <location evidence="6">Cytoplasm</location>
    </subcellularLocation>
</comment>
<evidence type="ECO:0000256" key="6">
    <source>
        <dbReference type="HAMAP-Rule" id="MF_01877"/>
    </source>
</evidence>
<evidence type="ECO:0000256" key="3">
    <source>
        <dbReference type="ARBA" id="ARBA00022603"/>
    </source>
</evidence>
<evidence type="ECO:0000256" key="4">
    <source>
        <dbReference type="ARBA" id="ARBA00022679"/>
    </source>
</evidence>
<dbReference type="FunFam" id="3.40.1010.10:FF:000007">
    <property type="entry name" value="Ribosomal RNA small subunit methyltransferase I"/>
    <property type="match status" value="1"/>
</dbReference>
<dbReference type="PANTHER" id="PTHR46111:SF1">
    <property type="entry name" value="RIBOSOMAL RNA SMALL SUBUNIT METHYLTRANSFERASE I"/>
    <property type="match status" value="1"/>
</dbReference>
<protein>
    <recommendedName>
        <fullName evidence="6">Ribosomal RNA small subunit methyltransferase I</fullName>
        <ecNumber evidence="6">2.1.1.198</ecNumber>
    </recommendedName>
    <alternativeName>
        <fullName evidence="6">16S rRNA 2'-O-ribose C1402 methyltransferase</fullName>
    </alternativeName>
    <alternativeName>
        <fullName evidence="6">rRNA (cytidine-2'-O-)-methyltransferase RsmI</fullName>
    </alternativeName>
</protein>
<dbReference type="InterPro" id="IPR035996">
    <property type="entry name" value="4pyrrol_Methylase_sf"/>
</dbReference>